<keyword evidence="3" id="KW-1185">Reference proteome</keyword>
<evidence type="ECO:0000256" key="1">
    <source>
        <dbReference type="SAM" id="Phobius"/>
    </source>
</evidence>
<keyword evidence="1" id="KW-0472">Membrane</keyword>
<dbReference type="RefSeq" id="WP_345730541.1">
    <property type="nucleotide sequence ID" value="NZ_BAAAYN010000031.1"/>
</dbReference>
<feature type="transmembrane region" description="Helical" evidence="1">
    <location>
        <begin position="158"/>
        <end position="179"/>
    </location>
</feature>
<dbReference type="EMBL" id="BAAAYN010000031">
    <property type="protein sequence ID" value="GAA3391369.1"/>
    <property type="molecule type" value="Genomic_DNA"/>
</dbReference>
<proteinExistence type="predicted"/>
<organism evidence="2 3">
    <name type="scientific">Cryptosporangium minutisporangium</name>
    <dbReference type="NCBI Taxonomy" id="113569"/>
    <lineage>
        <taxon>Bacteria</taxon>
        <taxon>Bacillati</taxon>
        <taxon>Actinomycetota</taxon>
        <taxon>Actinomycetes</taxon>
        <taxon>Cryptosporangiales</taxon>
        <taxon>Cryptosporangiaceae</taxon>
        <taxon>Cryptosporangium</taxon>
    </lineage>
</organism>
<feature type="transmembrane region" description="Helical" evidence="1">
    <location>
        <begin position="125"/>
        <end position="146"/>
    </location>
</feature>
<protein>
    <submittedName>
        <fullName evidence="2">Uncharacterized protein</fullName>
    </submittedName>
</protein>
<feature type="transmembrane region" description="Helical" evidence="1">
    <location>
        <begin position="15"/>
        <end position="41"/>
    </location>
</feature>
<dbReference type="Proteomes" id="UP001501676">
    <property type="component" value="Unassembled WGS sequence"/>
</dbReference>
<gene>
    <name evidence="2" type="ORF">GCM10020369_49060</name>
</gene>
<sequence>MDPRVEARAQQRWRWALIVSTSATAIAVALVLCGALVTAAAAGADTLTLIVLAVIALLVVGLLLGAVLGVSWWVLRRRGVLGPSPLWGADRATRRRVHVGLRRGELLTGQDHALASSEAERIVRFGLLLPGVLFANVALQGLWLVMDRSEVDDNPLLFWARLAAIVFFGWGGTQGLMALGRARRYVALRPADPLPVAEHPDQSAQSGHRTL</sequence>
<feature type="transmembrane region" description="Helical" evidence="1">
    <location>
        <begin position="47"/>
        <end position="75"/>
    </location>
</feature>
<evidence type="ECO:0000313" key="2">
    <source>
        <dbReference type="EMBL" id="GAA3391369.1"/>
    </source>
</evidence>
<accession>A0ABP6T2C3</accession>
<comment type="caution">
    <text evidence="2">The sequence shown here is derived from an EMBL/GenBank/DDBJ whole genome shotgun (WGS) entry which is preliminary data.</text>
</comment>
<keyword evidence="1" id="KW-0812">Transmembrane</keyword>
<evidence type="ECO:0000313" key="3">
    <source>
        <dbReference type="Proteomes" id="UP001501676"/>
    </source>
</evidence>
<keyword evidence="1" id="KW-1133">Transmembrane helix</keyword>
<reference evidence="3" key="1">
    <citation type="journal article" date="2019" name="Int. J. Syst. Evol. Microbiol.">
        <title>The Global Catalogue of Microorganisms (GCM) 10K type strain sequencing project: providing services to taxonomists for standard genome sequencing and annotation.</title>
        <authorList>
            <consortium name="The Broad Institute Genomics Platform"/>
            <consortium name="The Broad Institute Genome Sequencing Center for Infectious Disease"/>
            <person name="Wu L."/>
            <person name="Ma J."/>
        </authorList>
    </citation>
    <scope>NUCLEOTIDE SEQUENCE [LARGE SCALE GENOMIC DNA]</scope>
    <source>
        <strain evidence="3">JCM 9458</strain>
    </source>
</reference>
<name>A0ABP6T2C3_9ACTN</name>